<protein>
    <recommendedName>
        <fullName evidence="5">HTH merR-type domain-containing protein</fullName>
    </recommendedName>
</protein>
<name>A0A2T6G549_9BACL</name>
<proteinExistence type="predicted"/>
<keyword evidence="2" id="KW-0805">Transcription regulation</keyword>
<dbReference type="PANTHER" id="PTHR30204">
    <property type="entry name" value="REDOX-CYCLING DRUG-SENSING TRANSCRIPTIONAL ACTIVATOR SOXR"/>
    <property type="match status" value="1"/>
</dbReference>
<gene>
    <name evidence="6" type="ORF">C8Z91_10140</name>
</gene>
<dbReference type="GO" id="GO:0003677">
    <property type="term" value="F:DNA binding"/>
    <property type="evidence" value="ECO:0007669"/>
    <property type="project" value="UniProtKB-KW"/>
</dbReference>
<dbReference type="RefSeq" id="WP_108531358.1">
    <property type="nucleotide sequence ID" value="NZ_PYHP01000024.1"/>
</dbReference>
<evidence type="ECO:0000259" key="5">
    <source>
        <dbReference type="PROSITE" id="PS50937"/>
    </source>
</evidence>
<dbReference type="Pfam" id="PF13411">
    <property type="entry name" value="MerR_1"/>
    <property type="match status" value="1"/>
</dbReference>
<dbReference type="GO" id="GO:0003700">
    <property type="term" value="F:DNA-binding transcription factor activity"/>
    <property type="evidence" value="ECO:0007669"/>
    <property type="project" value="InterPro"/>
</dbReference>
<evidence type="ECO:0000256" key="4">
    <source>
        <dbReference type="ARBA" id="ARBA00023163"/>
    </source>
</evidence>
<dbReference type="Proteomes" id="UP000244184">
    <property type="component" value="Unassembled WGS sequence"/>
</dbReference>
<evidence type="ECO:0000256" key="2">
    <source>
        <dbReference type="ARBA" id="ARBA00023015"/>
    </source>
</evidence>
<dbReference type="InterPro" id="IPR000551">
    <property type="entry name" value="MerR-type_HTH_dom"/>
</dbReference>
<keyword evidence="1" id="KW-0678">Repressor</keyword>
<dbReference type="InterPro" id="IPR047057">
    <property type="entry name" value="MerR_fam"/>
</dbReference>
<accession>A0A2T6G549</accession>
<dbReference type="SUPFAM" id="SSF46955">
    <property type="entry name" value="Putative DNA-binding domain"/>
    <property type="match status" value="1"/>
</dbReference>
<keyword evidence="3" id="KW-0238">DNA-binding</keyword>
<keyword evidence="4" id="KW-0804">Transcription</keyword>
<evidence type="ECO:0000313" key="6">
    <source>
        <dbReference type="EMBL" id="PUA39297.1"/>
    </source>
</evidence>
<dbReference type="EMBL" id="PYHP01000024">
    <property type="protein sequence ID" value="PUA39297.1"/>
    <property type="molecule type" value="Genomic_DNA"/>
</dbReference>
<evidence type="ECO:0000256" key="3">
    <source>
        <dbReference type="ARBA" id="ARBA00023125"/>
    </source>
</evidence>
<dbReference type="SMART" id="SM00422">
    <property type="entry name" value="HTH_MERR"/>
    <property type="match status" value="1"/>
</dbReference>
<dbReference type="AlphaFoldDB" id="A0A2T6G549"/>
<comment type="caution">
    <text evidence="6">The sequence shown here is derived from an EMBL/GenBank/DDBJ whole genome shotgun (WGS) entry which is preliminary data.</text>
</comment>
<reference evidence="6 7" key="1">
    <citation type="submission" date="2018-03" db="EMBL/GenBank/DDBJ databases">
        <title>Genome sequence of Paenibacillus elgii strain AC13 an antimicrobial compound producing bacteria.</title>
        <authorList>
            <person name="Kurokawa A.S."/>
            <person name="Araujo J.F."/>
            <person name="Costa R.A."/>
            <person name="Ortega D.B."/>
            <person name="Pires A.S."/>
            <person name="Pappas G.J.Jr."/>
            <person name="Franco O.L."/>
            <person name="Barreto C."/>
            <person name="Magalhaes B.S."/>
            <person name="Kruger R.H."/>
        </authorList>
    </citation>
    <scope>NUCLEOTIDE SEQUENCE [LARGE SCALE GENOMIC DNA]</scope>
    <source>
        <strain evidence="6 7">AC13</strain>
    </source>
</reference>
<sequence length="89" mass="10365">MYSISDIARLSGITAFTLRYYEKIGVLPRPRRQGGKEAGIRQYDDSDLRLIRFIHGLKQTGMKLEVIMVFVSRYMPAKRFPIKRTDKKA</sequence>
<feature type="domain" description="HTH merR-type" evidence="5">
    <location>
        <begin position="1"/>
        <end position="73"/>
    </location>
</feature>
<dbReference type="InterPro" id="IPR009061">
    <property type="entry name" value="DNA-bd_dom_put_sf"/>
</dbReference>
<dbReference type="Gene3D" id="1.10.1660.10">
    <property type="match status" value="1"/>
</dbReference>
<organism evidence="6 7">
    <name type="scientific">Paenibacillus elgii</name>
    <dbReference type="NCBI Taxonomy" id="189691"/>
    <lineage>
        <taxon>Bacteria</taxon>
        <taxon>Bacillati</taxon>
        <taxon>Bacillota</taxon>
        <taxon>Bacilli</taxon>
        <taxon>Bacillales</taxon>
        <taxon>Paenibacillaceae</taxon>
        <taxon>Paenibacillus</taxon>
    </lineage>
</organism>
<dbReference type="PANTHER" id="PTHR30204:SF69">
    <property type="entry name" value="MERR-FAMILY TRANSCRIPTIONAL REGULATOR"/>
    <property type="match status" value="1"/>
</dbReference>
<evidence type="ECO:0000256" key="1">
    <source>
        <dbReference type="ARBA" id="ARBA00022491"/>
    </source>
</evidence>
<dbReference type="PROSITE" id="PS00552">
    <property type="entry name" value="HTH_MERR_1"/>
    <property type="match status" value="1"/>
</dbReference>
<evidence type="ECO:0000313" key="7">
    <source>
        <dbReference type="Proteomes" id="UP000244184"/>
    </source>
</evidence>
<dbReference type="PROSITE" id="PS50937">
    <property type="entry name" value="HTH_MERR_2"/>
    <property type="match status" value="1"/>
</dbReference>